<gene>
    <name evidence="3" type="ORF">JK364_21460</name>
</gene>
<evidence type="ECO:0000256" key="2">
    <source>
        <dbReference type="SAM" id="Phobius"/>
    </source>
</evidence>
<proteinExistence type="predicted"/>
<evidence type="ECO:0000313" key="3">
    <source>
        <dbReference type="EMBL" id="MBL1114944.1"/>
    </source>
</evidence>
<dbReference type="Proteomes" id="UP000621510">
    <property type="component" value="Unassembled WGS sequence"/>
</dbReference>
<accession>A0ABS1PRP2</accession>
<protein>
    <submittedName>
        <fullName evidence="3">Uncharacterized protein</fullName>
    </submittedName>
</protein>
<reference evidence="3 4" key="1">
    <citation type="submission" date="2021-01" db="EMBL/GenBank/DDBJ databases">
        <title>WGS of actinomycetes isolated from Thailand.</title>
        <authorList>
            <person name="Thawai C."/>
        </authorList>
    </citation>
    <scope>NUCLEOTIDE SEQUENCE [LARGE SCALE GENOMIC DNA]</scope>
    <source>
        <strain evidence="3 4">CA3R110</strain>
    </source>
</reference>
<feature type="transmembrane region" description="Helical" evidence="2">
    <location>
        <begin position="266"/>
        <end position="287"/>
    </location>
</feature>
<feature type="region of interest" description="Disordered" evidence="1">
    <location>
        <begin position="1"/>
        <end position="50"/>
    </location>
</feature>
<evidence type="ECO:0000256" key="1">
    <source>
        <dbReference type="SAM" id="MobiDB-lite"/>
    </source>
</evidence>
<keyword evidence="2" id="KW-0472">Membrane</keyword>
<feature type="compositionally biased region" description="Low complexity" evidence="1">
    <location>
        <begin position="11"/>
        <end position="34"/>
    </location>
</feature>
<evidence type="ECO:0000313" key="4">
    <source>
        <dbReference type="Proteomes" id="UP000621510"/>
    </source>
</evidence>
<feature type="compositionally biased region" description="Basic and acidic residues" evidence="1">
    <location>
        <begin position="35"/>
        <end position="44"/>
    </location>
</feature>
<dbReference type="EMBL" id="JAERRG010000008">
    <property type="protein sequence ID" value="MBL1114944.1"/>
    <property type="molecule type" value="Genomic_DNA"/>
</dbReference>
<comment type="caution">
    <text evidence="3">The sequence shown here is derived from an EMBL/GenBank/DDBJ whole genome shotgun (WGS) entry which is preliminary data.</text>
</comment>
<keyword evidence="2" id="KW-1133">Transmembrane helix</keyword>
<keyword evidence="2" id="KW-0812">Transmembrane</keyword>
<keyword evidence="4" id="KW-1185">Reference proteome</keyword>
<name>A0ABS1PRP2_9ACTN</name>
<dbReference type="RefSeq" id="WP_201852756.1">
    <property type="nucleotide sequence ID" value="NZ_JAERRG010000008.1"/>
</dbReference>
<sequence>MVKEKETADPTGTETTQETTQESTQKSTQETTYETTHDHAHERPASAGARRISVTGARMLREALRHGGDALSAALREADDGLLLSALDEGLPAERATRVVVELVRRAPERGPELADAVCEKVLLAQLYLDPPHRAPGGAGGAGGAGGPAPDPDRRLRVRNALMLYEGLVRPYARRGAVPELMACVLPGLWTAGDGAGREVVRRIVGTRQSTGFGEKGWKALFGGVAEESREHQEAAVRAARRAARRRWRRGSAEDASRIDLKPGQLWVSALLGFIAVALVLIVVLAAG</sequence>
<organism evidence="3 4">
    <name type="scientific">Streptomyces endocoffeicus</name>
    <dbReference type="NCBI Taxonomy" id="2898945"/>
    <lineage>
        <taxon>Bacteria</taxon>
        <taxon>Bacillati</taxon>
        <taxon>Actinomycetota</taxon>
        <taxon>Actinomycetes</taxon>
        <taxon>Kitasatosporales</taxon>
        <taxon>Streptomycetaceae</taxon>
        <taxon>Streptomyces</taxon>
    </lineage>
</organism>